<organism evidence="1 2">
    <name type="scientific">Aldrovandia affinis</name>
    <dbReference type="NCBI Taxonomy" id="143900"/>
    <lineage>
        <taxon>Eukaryota</taxon>
        <taxon>Metazoa</taxon>
        <taxon>Chordata</taxon>
        <taxon>Craniata</taxon>
        <taxon>Vertebrata</taxon>
        <taxon>Euteleostomi</taxon>
        <taxon>Actinopterygii</taxon>
        <taxon>Neopterygii</taxon>
        <taxon>Teleostei</taxon>
        <taxon>Notacanthiformes</taxon>
        <taxon>Halosauridae</taxon>
        <taxon>Aldrovandia</taxon>
    </lineage>
</organism>
<reference evidence="1" key="1">
    <citation type="journal article" date="2023" name="Science">
        <title>Genome structures resolve the early diversification of teleost fishes.</title>
        <authorList>
            <person name="Parey E."/>
            <person name="Louis A."/>
            <person name="Montfort J."/>
            <person name="Bouchez O."/>
            <person name="Roques C."/>
            <person name="Iampietro C."/>
            <person name="Lluch J."/>
            <person name="Castinel A."/>
            <person name="Donnadieu C."/>
            <person name="Desvignes T."/>
            <person name="Floi Bucao C."/>
            <person name="Jouanno E."/>
            <person name="Wen M."/>
            <person name="Mejri S."/>
            <person name="Dirks R."/>
            <person name="Jansen H."/>
            <person name="Henkel C."/>
            <person name="Chen W.J."/>
            <person name="Zahm M."/>
            <person name="Cabau C."/>
            <person name="Klopp C."/>
            <person name="Thompson A.W."/>
            <person name="Robinson-Rechavi M."/>
            <person name="Braasch I."/>
            <person name="Lecointre G."/>
            <person name="Bobe J."/>
            <person name="Postlethwait J.H."/>
            <person name="Berthelot C."/>
            <person name="Roest Crollius H."/>
            <person name="Guiguen Y."/>
        </authorList>
    </citation>
    <scope>NUCLEOTIDE SEQUENCE</scope>
    <source>
        <strain evidence="1">NC1722</strain>
    </source>
</reference>
<dbReference type="AlphaFoldDB" id="A0AAD7SUX1"/>
<name>A0AAD7SUX1_9TELE</name>
<evidence type="ECO:0000313" key="1">
    <source>
        <dbReference type="EMBL" id="KAJ8409279.1"/>
    </source>
</evidence>
<keyword evidence="2" id="KW-1185">Reference proteome</keyword>
<sequence>MRMEANGLLWEVSEPAFMFIAYLVQKVLMLLNAPNKLLQGEDMDLLTGLELVASATECVSKLHCETEFTELWNRVTDANATTPAPSKRRHTMNKSMGQFVVEETTGPKDNDKTELQRLFYSAIDTVLGSTHNLLIHLLL</sequence>
<accession>A0AAD7SUX1</accession>
<dbReference type="EMBL" id="JAINUG010000031">
    <property type="protein sequence ID" value="KAJ8409279.1"/>
    <property type="molecule type" value="Genomic_DNA"/>
</dbReference>
<gene>
    <name evidence="1" type="ORF">AAFF_G00234770</name>
</gene>
<proteinExistence type="predicted"/>
<evidence type="ECO:0000313" key="2">
    <source>
        <dbReference type="Proteomes" id="UP001221898"/>
    </source>
</evidence>
<comment type="caution">
    <text evidence="1">The sequence shown here is derived from an EMBL/GenBank/DDBJ whole genome shotgun (WGS) entry which is preliminary data.</text>
</comment>
<protein>
    <submittedName>
        <fullName evidence="1">Uncharacterized protein</fullName>
    </submittedName>
</protein>
<dbReference type="Proteomes" id="UP001221898">
    <property type="component" value="Unassembled WGS sequence"/>
</dbReference>